<keyword evidence="9" id="KW-1185">Reference proteome</keyword>
<feature type="compositionally biased region" description="Basic and acidic residues" evidence="7">
    <location>
        <begin position="112"/>
        <end position="128"/>
    </location>
</feature>
<evidence type="ECO:0000313" key="9">
    <source>
        <dbReference type="Proteomes" id="UP000053660"/>
    </source>
</evidence>
<dbReference type="GO" id="GO:0030692">
    <property type="term" value="C:Noc4p-Nop14p complex"/>
    <property type="evidence" value="ECO:0007669"/>
    <property type="project" value="TreeGrafter"/>
</dbReference>
<feature type="region of interest" description="Disordered" evidence="7">
    <location>
        <begin position="67"/>
        <end position="168"/>
    </location>
</feature>
<protein>
    <submittedName>
        <fullName evidence="8">Uncharacterized protein</fullName>
    </submittedName>
</protein>
<dbReference type="EMBL" id="KN550552">
    <property type="protein sequence ID" value="KHJ93897.1"/>
    <property type="molecule type" value="Genomic_DNA"/>
</dbReference>
<dbReference type="InterPro" id="IPR007276">
    <property type="entry name" value="Nop14"/>
</dbReference>
<comment type="function">
    <text evidence="6">Involved in nucleolar processing of pre-18S ribosomal RNA. Has a role in the nuclear export of 40S pre-ribosomal subunit to the cytoplasm.</text>
</comment>
<evidence type="ECO:0000256" key="4">
    <source>
        <dbReference type="ARBA" id="ARBA00022552"/>
    </source>
</evidence>
<dbReference type="PANTHER" id="PTHR23183:SF0">
    <property type="entry name" value="NUCLEOLAR PROTEIN 14"/>
    <property type="match status" value="1"/>
</dbReference>
<evidence type="ECO:0000256" key="7">
    <source>
        <dbReference type="SAM" id="MobiDB-lite"/>
    </source>
</evidence>
<feature type="compositionally biased region" description="Acidic residues" evidence="7">
    <location>
        <begin position="129"/>
        <end position="148"/>
    </location>
</feature>
<name>A0A0B1TDI1_OESDE</name>
<proteinExistence type="inferred from homology"/>
<accession>A0A0B1TDI1</accession>
<evidence type="ECO:0000256" key="3">
    <source>
        <dbReference type="ARBA" id="ARBA00022517"/>
    </source>
</evidence>
<feature type="compositionally biased region" description="Acidic residues" evidence="7">
    <location>
        <begin position="72"/>
        <end position="93"/>
    </location>
</feature>
<evidence type="ECO:0000256" key="1">
    <source>
        <dbReference type="ARBA" id="ARBA00004604"/>
    </source>
</evidence>
<dbReference type="AlphaFoldDB" id="A0A0B1TDI1"/>
<reference evidence="8 9" key="1">
    <citation type="submission" date="2014-03" db="EMBL/GenBank/DDBJ databases">
        <title>Draft genome of the hookworm Oesophagostomum dentatum.</title>
        <authorList>
            <person name="Mitreva M."/>
        </authorList>
    </citation>
    <scope>NUCLEOTIDE SEQUENCE [LARGE SCALE GENOMIC DNA]</scope>
    <source>
        <strain evidence="8 9">OD-Hann</strain>
    </source>
</reference>
<evidence type="ECO:0000256" key="2">
    <source>
        <dbReference type="ARBA" id="ARBA00007466"/>
    </source>
</evidence>
<dbReference type="Pfam" id="PF04147">
    <property type="entry name" value="Nop14"/>
    <property type="match status" value="1"/>
</dbReference>
<evidence type="ECO:0000313" key="8">
    <source>
        <dbReference type="EMBL" id="KHJ93897.1"/>
    </source>
</evidence>
<comment type="subcellular location">
    <subcellularLocation>
        <location evidence="1">Nucleus</location>
        <location evidence="1">Nucleolus</location>
    </subcellularLocation>
</comment>
<keyword evidence="4" id="KW-0698">rRNA processing</keyword>
<dbReference type="Proteomes" id="UP000053660">
    <property type="component" value="Unassembled WGS sequence"/>
</dbReference>
<gene>
    <name evidence="8" type="ORF">OESDEN_06178</name>
</gene>
<dbReference type="PANTHER" id="PTHR23183">
    <property type="entry name" value="NOP14"/>
    <property type="match status" value="1"/>
</dbReference>
<evidence type="ECO:0000256" key="5">
    <source>
        <dbReference type="ARBA" id="ARBA00023242"/>
    </source>
</evidence>
<dbReference type="GO" id="GO:0030490">
    <property type="term" value="P:maturation of SSU-rRNA"/>
    <property type="evidence" value="ECO:0007669"/>
    <property type="project" value="TreeGrafter"/>
</dbReference>
<keyword evidence="3" id="KW-0690">Ribosome biogenesis</keyword>
<dbReference type="OrthoDB" id="284275at2759"/>
<dbReference type="GO" id="GO:0032040">
    <property type="term" value="C:small-subunit processome"/>
    <property type="evidence" value="ECO:0007669"/>
    <property type="project" value="InterPro"/>
</dbReference>
<organism evidence="8 9">
    <name type="scientific">Oesophagostomum dentatum</name>
    <name type="common">Nodular worm</name>
    <dbReference type="NCBI Taxonomy" id="61180"/>
    <lineage>
        <taxon>Eukaryota</taxon>
        <taxon>Metazoa</taxon>
        <taxon>Ecdysozoa</taxon>
        <taxon>Nematoda</taxon>
        <taxon>Chromadorea</taxon>
        <taxon>Rhabditida</taxon>
        <taxon>Rhabditina</taxon>
        <taxon>Rhabditomorpha</taxon>
        <taxon>Strongyloidea</taxon>
        <taxon>Strongylidae</taxon>
        <taxon>Oesophagostomum</taxon>
    </lineage>
</organism>
<evidence type="ECO:0000256" key="6">
    <source>
        <dbReference type="ARBA" id="ARBA00024695"/>
    </source>
</evidence>
<comment type="similarity">
    <text evidence="2">Belongs to the NOP14 family.</text>
</comment>
<feature type="compositionally biased region" description="Basic and acidic residues" evidence="7">
    <location>
        <begin position="149"/>
        <end position="165"/>
    </location>
</feature>
<sequence length="207" mass="23731">MYMSVREQEKKKEGQVISLKIDVDARATPAERSKTGELAVEEKHHLEELESLRLARMNAEVEYVSIKKVGNDSDDELTCEKLEDENEEELNDLIDEHDAGETRGPYSGVQEESDKEKEEGTDNESVKEDSEDEQEESECGGEEEEDERITENDHMPEPLKTKKTEGGLPIMAEEDLQIPFIFEMPTNYDALVELLEKNILHKKSKWS</sequence>
<keyword evidence="5" id="KW-0539">Nucleus</keyword>